<dbReference type="EnsemblProtists" id="EOD33433">
    <property type="protein sequence ID" value="EOD33433"/>
    <property type="gene ID" value="EMIHUDRAFT_441618"/>
</dbReference>
<name>A0A0D3KGD9_EMIH1</name>
<dbReference type="EnsemblProtists" id="EOD34824">
    <property type="protein sequence ID" value="EOD34824"/>
    <property type="gene ID" value="EMIHUDRAFT_441119"/>
</dbReference>
<dbReference type="RefSeq" id="XP_005787253.1">
    <property type="nucleotide sequence ID" value="XM_005787196.1"/>
</dbReference>
<proteinExistence type="predicted"/>
<reference evidence="2" key="2">
    <citation type="submission" date="2024-10" db="UniProtKB">
        <authorList>
            <consortium name="EnsemblProtists"/>
        </authorList>
    </citation>
    <scope>IDENTIFICATION</scope>
</reference>
<dbReference type="GeneID" id="17280094"/>
<accession>A0A0D3KGD9</accession>
<reference evidence="3" key="1">
    <citation type="journal article" date="2013" name="Nature">
        <title>Pan genome of the phytoplankton Emiliania underpins its global distribution.</title>
        <authorList>
            <person name="Read B.A."/>
            <person name="Kegel J."/>
            <person name="Klute M.J."/>
            <person name="Kuo A."/>
            <person name="Lefebvre S.C."/>
            <person name="Maumus F."/>
            <person name="Mayer C."/>
            <person name="Miller J."/>
            <person name="Monier A."/>
            <person name="Salamov A."/>
            <person name="Young J."/>
            <person name="Aguilar M."/>
            <person name="Claverie J.M."/>
            <person name="Frickenhaus S."/>
            <person name="Gonzalez K."/>
            <person name="Herman E.K."/>
            <person name="Lin Y.C."/>
            <person name="Napier J."/>
            <person name="Ogata H."/>
            <person name="Sarno A.F."/>
            <person name="Shmutz J."/>
            <person name="Schroeder D."/>
            <person name="de Vargas C."/>
            <person name="Verret F."/>
            <person name="von Dassow P."/>
            <person name="Valentin K."/>
            <person name="Van de Peer Y."/>
            <person name="Wheeler G."/>
            <person name="Dacks J.B."/>
            <person name="Delwiche C.F."/>
            <person name="Dyhrman S.T."/>
            <person name="Glockner G."/>
            <person name="John U."/>
            <person name="Richards T."/>
            <person name="Worden A.Z."/>
            <person name="Zhang X."/>
            <person name="Grigoriev I.V."/>
            <person name="Allen A.E."/>
            <person name="Bidle K."/>
            <person name="Borodovsky M."/>
            <person name="Bowler C."/>
            <person name="Brownlee C."/>
            <person name="Cock J.M."/>
            <person name="Elias M."/>
            <person name="Gladyshev V.N."/>
            <person name="Groth M."/>
            <person name="Guda C."/>
            <person name="Hadaegh A."/>
            <person name="Iglesias-Rodriguez M.D."/>
            <person name="Jenkins J."/>
            <person name="Jones B.M."/>
            <person name="Lawson T."/>
            <person name="Leese F."/>
            <person name="Lindquist E."/>
            <person name="Lobanov A."/>
            <person name="Lomsadze A."/>
            <person name="Malik S.B."/>
            <person name="Marsh M.E."/>
            <person name="Mackinder L."/>
            <person name="Mock T."/>
            <person name="Mueller-Roeber B."/>
            <person name="Pagarete A."/>
            <person name="Parker M."/>
            <person name="Probert I."/>
            <person name="Quesneville H."/>
            <person name="Raines C."/>
            <person name="Rensing S.A."/>
            <person name="Riano-Pachon D.M."/>
            <person name="Richier S."/>
            <person name="Rokitta S."/>
            <person name="Shiraiwa Y."/>
            <person name="Soanes D.M."/>
            <person name="van der Giezen M."/>
            <person name="Wahlund T.M."/>
            <person name="Williams B."/>
            <person name="Wilson W."/>
            <person name="Wolfe G."/>
            <person name="Wurch L.L."/>
        </authorList>
    </citation>
    <scope>NUCLEOTIDE SEQUENCE</scope>
</reference>
<evidence type="ECO:0000313" key="3">
    <source>
        <dbReference type="Proteomes" id="UP000013827"/>
    </source>
</evidence>
<dbReference type="KEGG" id="ehx:EMIHUDRAFT_441119"/>
<dbReference type="KEGG" id="ehx:EMIHUDRAFT_441618"/>
<dbReference type="PaxDb" id="2903-EOD33433"/>
<organism evidence="2 3">
    <name type="scientific">Emiliania huxleyi (strain CCMP1516)</name>
    <dbReference type="NCBI Taxonomy" id="280463"/>
    <lineage>
        <taxon>Eukaryota</taxon>
        <taxon>Haptista</taxon>
        <taxon>Haptophyta</taxon>
        <taxon>Prymnesiophyceae</taxon>
        <taxon>Isochrysidales</taxon>
        <taxon>Noelaerhabdaceae</taxon>
        <taxon>Emiliania</taxon>
    </lineage>
</organism>
<feature type="chain" id="PRO_5044053653" description="Pherophorin domain-containing protein" evidence="1">
    <location>
        <begin position="20"/>
        <end position="205"/>
    </location>
</feature>
<dbReference type="AlphaFoldDB" id="A0A0D3KGD9"/>
<keyword evidence="3" id="KW-1185">Reference proteome</keyword>
<dbReference type="RefSeq" id="XP_005785862.1">
    <property type="nucleotide sequence ID" value="XM_005785805.1"/>
</dbReference>
<dbReference type="Proteomes" id="UP000013827">
    <property type="component" value="Unassembled WGS sequence"/>
</dbReference>
<dbReference type="GeneID" id="17278703"/>
<evidence type="ECO:0000256" key="1">
    <source>
        <dbReference type="SAM" id="SignalP"/>
    </source>
</evidence>
<evidence type="ECO:0008006" key="4">
    <source>
        <dbReference type="Google" id="ProtNLM"/>
    </source>
</evidence>
<feature type="signal peptide" evidence="1">
    <location>
        <begin position="1"/>
        <end position="19"/>
    </location>
</feature>
<keyword evidence="1" id="KW-0732">Signal</keyword>
<dbReference type="HOGENOM" id="CLU_1186887_0_0_1"/>
<protein>
    <recommendedName>
        <fullName evidence="4">Pherophorin domain-containing protein</fullName>
    </recommendedName>
</protein>
<evidence type="ECO:0000313" key="2">
    <source>
        <dbReference type="EnsemblProtists" id="EOD34824"/>
    </source>
</evidence>
<sequence length="205" mass="21892">MVLCLIYAATAAPVAKTSADTSHAGVTQPITTGEALASIPAGLSNDAVGAYESNPLYFDPHLRDHIKLTVTPSNTGCGSTGKEHIRPFYVNSAAGDSETFHFCEDGTCHLTLELDGETAHNDVGFLRLRGCPLHQGYTVPYLRIMKSLLASFDVLHIGYGACDQGETQCEIGTDISLAPGECKTLTHPSIDDIKFDVCYQGPGTW</sequence>